<name>A0A9X1Z7F0_9GAMM</name>
<proteinExistence type="inferred from homology"/>
<dbReference type="InterPro" id="IPR005119">
    <property type="entry name" value="LysR_subst-bd"/>
</dbReference>
<organism evidence="6 7">
    <name type="scientific">Shewanella algicola</name>
    <dbReference type="NCBI Taxonomy" id="640633"/>
    <lineage>
        <taxon>Bacteria</taxon>
        <taxon>Pseudomonadati</taxon>
        <taxon>Pseudomonadota</taxon>
        <taxon>Gammaproteobacteria</taxon>
        <taxon>Alteromonadales</taxon>
        <taxon>Shewanellaceae</taxon>
        <taxon>Shewanella</taxon>
    </lineage>
</organism>
<dbReference type="CDD" id="cd08422">
    <property type="entry name" value="PBP2_CrgA_like"/>
    <property type="match status" value="1"/>
</dbReference>
<dbReference type="Gene3D" id="1.10.10.10">
    <property type="entry name" value="Winged helix-like DNA-binding domain superfamily/Winged helix DNA-binding domain"/>
    <property type="match status" value="1"/>
</dbReference>
<dbReference type="GO" id="GO:0003700">
    <property type="term" value="F:DNA-binding transcription factor activity"/>
    <property type="evidence" value="ECO:0007669"/>
    <property type="project" value="InterPro"/>
</dbReference>
<keyword evidence="7" id="KW-1185">Reference proteome</keyword>
<dbReference type="GO" id="GO:0043565">
    <property type="term" value="F:sequence-specific DNA binding"/>
    <property type="evidence" value="ECO:0007669"/>
    <property type="project" value="TreeGrafter"/>
</dbReference>
<dbReference type="InterPro" id="IPR058163">
    <property type="entry name" value="LysR-type_TF_proteobact-type"/>
</dbReference>
<evidence type="ECO:0000256" key="2">
    <source>
        <dbReference type="ARBA" id="ARBA00023015"/>
    </source>
</evidence>
<dbReference type="PROSITE" id="PS50931">
    <property type="entry name" value="HTH_LYSR"/>
    <property type="match status" value="1"/>
</dbReference>
<keyword evidence="3" id="KW-0238">DNA-binding</keyword>
<dbReference type="GO" id="GO:0006351">
    <property type="term" value="P:DNA-templated transcription"/>
    <property type="evidence" value="ECO:0007669"/>
    <property type="project" value="TreeGrafter"/>
</dbReference>
<feature type="domain" description="HTH lysR-type" evidence="5">
    <location>
        <begin position="1"/>
        <end position="59"/>
    </location>
</feature>
<dbReference type="InterPro" id="IPR036390">
    <property type="entry name" value="WH_DNA-bd_sf"/>
</dbReference>
<evidence type="ECO:0000256" key="1">
    <source>
        <dbReference type="ARBA" id="ARBA00009437"/>
    </source>
</evidence>
<dbReference type="Pfam" id="PF00126">
    <property type="entry name" value="HTH_1"/>
    <property type="match status" value="1"/>
</dbReference>
<evidence type="ECO:0000313" key="6">
    <source>
        <dbReference type="EMBL" id="MCL1107796.1"/>
    </source>
</evidence>
<dbReference type="RefSeq" id="WP_188927219.1">
    <property type="nucleotide sequence ID" value="NZ_BMQI01000096.1"/>
</dbReference>
<dbReference type="PANTHER" id="PTHR30537">
    <property type="entry name" value="HTH-TYPE TRANSCRIPTIONAL REGULATOR"/>
    <property type="match status" value="1"/>
</dbReference>
<evidence type="ECO:0000256" key="3">
    <source>
        <dbReference type="ARBA" id="ARBA00023125"/>
    </source>
</evidence>
<evidence type="ECO:0000313" key="7">
    <source>
        <dbReference type="Proteomes" id="UP001139408"/>
    </source>
</evidence>
<evidence type="ECO:0000259" key="5">
    <source>
        <dbReference type="PROSITE" id="PS50931"/>
    </source>
</evidence>
<dbReference type="SUPFAM" id="SSF46785">
    <property type="entry name" value="Winged helix' DNA-binding domain"/>
    <property type="match status" value="1"/>
</dbReference>
<keyword evidence="4" id="KW-0804">Transcription</keyword>
<gene>
    <name evidence="6" type="ORF">L2749_21600</name>
</gene>
<comment type="similarity">
    <text evidence="1">Belongs to the LysR transcriptional regulatory family.</text>
</comment>
<dbReference type="InterPro" id="IPR000847">
    <property type="entry name" value="LysR_HTH_N"/>
</dbReference>
<dbReference type="AlphaFoldDB" id="A0A9X1Z7F0"/>
<dbReference type="EMBL" id="JAKILJ010000094">
    <property type="protein sequence ID" value="MCL1107796.1"/>
    <property type="molecule type" value="Genomic_DNA"/>
</dbReference>
<dbReference type="InterPro" id="IPR036388">
    <property type="entry name" value="WH-like_DNA-bd_sf"/>
</dbReference>
<dbReference type="Pfam" id="PF03466">
    <property type="entry name" value="LysR_substrate"/>
    <property type="match status" value="1"/>
</dbReference>
<reference evidence="6" key="1">
    <citation type="submission" date="2022-01" db="EMBL/GenBank/DDBJ databases">
        <title>Whole genome-based taxonomy of the Shewanellaceae.</title>
        <authorList>
            <person name="Martin-Rodriguez A.J."/>
        </authorList>
    </citation>
    <scope>NUCLEOTIDE SEQUENCE</scope>
    <source>
        <strain evidence="6">DSM 23803</strain>
    </source>
</reference>
<evidence type="ECO:0000256" key="4">
    <source>
        <dbReference type="ARBA" id="ARBA00023163"/>
    </source>
</evidence>
<dbReference type="Proteomes" id="UP001139408">
    <property type="component" value="Unassembled WGS sequence"/>
</dbReference>
<accession>A0A9X1Z7F0</accession>
<keyword evidence="2" id="KW-0805">Transcription regulation</keyword>
<comment type="caution">
    <text evidence="6">The sequence shown here is derived from an EMBL/GenBank/DDBJ whole genome shotgun (WGS) entry which is preliminary data.</text>
</comment>
<dbReference type="Gene3D" id="3.40.190.290">
    <property type="match status" value="1"/>
</dbReference>
<dbReference type="SUPFAM" id="SSF53850">
    <property type="entry name" value="Periplasmic binding protein-like II"/>
    <property type="match status" value="1"/>
</dbReference>
<protein>
    <submittedName>
        <fullName evidence="6">LysR family transcriptional regulator</fullName>
    </submittedName>
</protein>
<sequence length="314" mass="35467">MDIATRLDLFLDIVYQGSFAKAAELRHMDRAVVTKQFKILEETLGVRLLNRTMRSLSLTDAGREILEQAKVIRNELSKTQRLAETFHTEPRGLLRITSYVSFGHPYLQNAINIFMKKYPETYIELSLDDRLTDIIGEKFDIAFRLNSPKDSTNIAKKLAPTKLVILASENFLQEHGNPKTLKELVSLPAITYSNGPFTFDKLEMAASGQSKMEKYSINGRFKANSVDSLISATQAGLGYSIADLSVLKSHLNDLGLVPILQNYRFPSDFGALYAVYPHRNQTPLVKKFIETVQDVIGTPPVWEAYVENYSSMYV</sequence>
<dbReference type="PANTHER" id="PTHR30537:SF5">
    <property type="entry name" value="HTH-TYPE TRANSCRIPTIONAL ACTIVATOR TTDR-RELATED"/>
    <property type="match status" value="1"/>
</dbReference>